<dbReference type="InterPro" id="IPR036869">
    <property type="entry name" value="J_dom_sf"/>
</dbReference>
<reference evidence="3 4" key="1">
    <citation type="journal article" date="2023" name="Hortic Res">
        <title>Pangenome of water caltrop reveals structural variations and asymmetric subgenome divergence after allopolyploidization.</title>
        <authorList>
            <person name="Zhang X."/>
            <person name="Chen Y."/>
            <person name="Wang L."/>
            <person name="Yuan Y."/>
            <person name="Fang M."/>
            <person name="Shi L."/>
            <person name="Lu R."/>
            <person name="Comes H.P."/>
            <person name="Ma Y."/>
            <person name="Chen Y."/>
            <person name="Huang G."/>
            <person name="Zhou Y."/>
            <person name="Zheng Z."/>
            <person name="Qiu Y."/>
        </authorList>
    </citation>
    <scope>NUCLEOTIDE SEQUENCE [LARGE SCALE GENOMIC DNA]</scope>
    <source>
        <strain evidence="3">F231</strain>
    </source>
</reference>
<keyword evidence="1" id="KW-0472">Membrane</keyword>
<name>A0AAN7MYX5_TRANT</name>
<protein>
    <recommendedName>
        <fullName evidence="2">J domain-containing protein</fullName>
    </recommendedName>
</protein>
<keyword evidence="4" id="KW-1185">Reference proteome</keyword>
<dbReference type="CDD" id="cd06257">
    <property type="entry name" value="DnaJ"/>
    <property type="match status" value="1"/>
</dbReference>
<accession>A0AAN7MYX5</accession>
<keyword evidence="1" id="KW-1133">Transmembrane helix</keyword>
<dbReference type="Proteomes" id="UP001346149">
    <property type="component" value="Unassembled WGS sequence"/>
</dbReference>
<evidence type="ECO:0000256" key="1">
    <source>
        <dbReference type="SAM" id="Phobius"/>
    </source>
</evidence>
<dbReference type="GO" id="GO:0005789">
    <property type="term" value="C:endoplasmic reticulum membrane"/>
    <property type="evidence" value="ECO:0007669"/>
    <property type="project" value="TreeGrafter"/>
</dbReference>
<dbReference type="SUPFAM" id="SSF46565">
    <property type="entry name" value="Chaperone J-domain"/>
    <property type="match status" value="1"/>
</dbReference>
<proteinExistence type="predicted"/>
<dbReference type="SMART" id="SM00271">
    <property type="entry name" value="DnaJ"/>
    <property type="match status" value="1"/>
</dbReference>
<dbReference type="PROSITE" id="PS50076">
    <property type="entry name" value="DNAJ_2"/>
    <property type="match status" value="1"/>
</dbReference>
<comment type="caution">
    <text evidence="3">The sequence shown here is derived from an EMBL/GenBank/DDBJ whole genome shotgun (WGS) entry which is preliminary data.</text>
</comment>
<gene>
    <name evidence="3" type="ORF">SAY86_021330</name>
</gene>
<dbReference type="GO" id="GO:0030544">
    <property type="term" value="F:Hsp70 protein binding"/>
    <property type="evidence" value="ECO:0007669"/>
    <property type="project" value="TreeGrafter"/>
</dbReference>
<dbReference type="AlphaFoldDB" id="A0AAN7MYX5"/>
<organism evidence="3 4">
    <name type="scientific">Trapa natans</name>
    <name type="common">Water chestnut</name>
    <dbReference type="NCBI Taxonomy" id="22666"/>
    <lineage>
        <taxon>Eukaryota</taxon>
        <taxon>Viridiplantae</taxon>
        <taxon>Streptophyta</taxon>
        <taxon>Embryophyta</taxon>
        <taxon>Tracheophyta</taxon>
        <taxon>Spermatophyta</taxon>
        <taxon>Magnoliopsida</taxon>
        <taxon>eudicotyledons</taxon>
        <taxon>Gunneridae</taxon>
        <taxon>Pentapetalae</taxon>
        <taxon>rosids</taxon>
        <taxon>malvids</taxon>
        <taxon>Myrtales</taxon>
        <taxon>Lythraceae</taxon>
        <taxon>Trapa</taxon>
    </lineage>
</organism>
<dbReference type="InterPro" id="IPR051100">
    <property type="entry name" value="DnaJ_subfamily_B/C"/>
</dbReference>
<feature type="transmembrane region" description="Helical" evidence="1">
    <location>
        <begin position="227"/>
        <end position="249"/>
    </location>
</feature>
<dbReference type="EMBL" id="JAXQNO010000003">
    <property type="protein sequence ID" value="KAK4800843.1"/>
    <property type="molecule type" value="Genomic_DNA"/>
</dbReference>
<evidence type="ECO:0000313" key="4">
    <source>
        <dbReference type="Proteomes" id="UP001346149"/>
    </source>
</evidence>
<feature type="domain" description="J" evidence="2">
    <location>
        <begin position="105"/>
        <end position="169"/>
    </location>
</feature>
<dbReference type="Gene3D" id="1.10.287.110">
    <property type="entry name" value="DnaJ domain"/>
    <property type="match status" value="1"/>
</dbReference>
<dbReference type="Pfam" id="PF00226">
    <property type="entry name" value="DnaJ"/>
    <property type="match status" value="1"/>
</dbReference>
<evidence type="ECO:0000259" key="2">
    <source>
        <dbReference type="PROSITE" id="PS50076"/>
    </source>
</evidence>
<dbReference type="PANTHER" id="PTHR43908:SF5">
    <property type="entry name" value="CHAPERONE PROTEIN DNAJ 49"/>
    <property type="match status" value="1"/>
</dbReference>
<dbReference type="PRINTS" id="PR00625">
    <property type="entry name" value="JDOMAIN"/>
</dbReference>
<evidence type="ECO:0000313" key="3">
    <source>
        <dbReference type="EMBL" id="KAK4800843.1"/>
    </source>
</evidence>
<dbReference type="InterPro" id="IPR001623">
    <property type="entry name" value="DnaJ_domain"/>
</dbReference>
<dbReference type="PANTHER" id="PTHR43908">
    <property type="entry name" value="AT29763P-RELATED"/>
    <property type="match status" value="1"/>
</dbReference>
<dbReference type="GO" id="GO:0071218">
    <property type="term" value="P:cellular response to misfolded protein"/>
    <property type="evidence" value="ECO:0007669"/>
    <property type="project" value="TreeGrafter"/>
</dbReference>
<keyword evidence="1" id="KW-0812">Transmembrane</keyword>
<sequence length="339" mass="39195">MDIDKDEALRCMRIAEEAISIGNKERALKFIKISHRLNPNLPLCQLLDACENFDSASPRMFIGKEHDNMADNRPCSAKCQESLNGDRSYSEEHAQLIRQVRVSLDYYAILGVEKTSSITDIKKAYRKLLLKVHPDKNKAPGSREAFEKVSKAFKCLSNSDLRTLYDNAQCNMEVRSMTGDLFDDHSQPNETFQAFRGHGDLSEESYSYGRRGSSGSRRKEGSDATGFNFMVILQILPFWIILLLAYLPFTGCEYSMFKNQPYHIPKITERHRVEFFVKSLDFDVRYPPGSGARANFEEDVIKDYKNMLWRFCRIETRRRRWNKDLPTPNCNKLQNLSVP</sequence>